<dbReference type="Pfam" id="PF24935">
    <property type="entry name" value="Ig_NUP210_6th"/>
    <property type="match status" value="1"/>
</dbReference>
<dbReference type="EMBL" id="JAWQEG010001330">
    <property type="protein sequence ID" value="KAK3880327.1"/>
    <property type="molecule type" value="Genomic_DNA"/>
</dbReference>
<dbReference type="InterPro" id="IPR055097">
    <property type="entry name" value="Ig_NUP210_2nd"/>
</dbReference>
<feature type="signal peptide" evidence="11">
    <location>
        <begin position="1"/>
        <end position="24"/>
    </location>
</feature>
<evidence type="ECO:0000256" key="5">
    <source>
        <dbReference type="ARBA" id="ARBA00022989"/>
    </source>
</evidence>
<dbReference type="Pfam" id="PF22962">
    <property type="entry name" value="Ig_NUP210_7th"/>
    <property type="match status" value="1"/>
</dbReference>
<proteinExistence type="inferred from homology"/>
<dbReference type="SMART" id="SM00635">
    <property type="entry name" value="BID_2"/>
    <property type="match status" value="2"/>
</dbReference>
<dbReference type="Pfam" id="PF22959">
    <property type="entry name" value="Ig_NUP210_15th"/>
    <property type="match status" value="1"/>
</dbReference>
<gene>
    <name evidence="13" type="ORF">Pcinc_015206</name>
</gene>
<accession>A0AAE1KR09</accession>
<feature type="region of interest" description="Disordered" evidence="9">
    <location>
        <begin position="1506"/>
        <end position="1526"/>
    </location>
</feature>
<dbReference type="SUPFAM" id="SSF49373">
    <property type="entry name" value="Invasin/intimin cell-adhesion fragments"/>
    <property type="match status" value="2"/>
</dbReference>
<dbReference type="Proteomes" id="UP001286313">
    <property type="component" value="Unassembled WGS sequence"/>
</dbReference>
<feature type="chain" id="PRO_5042016450" description="BIG2 domain-containing protein" evidence="11">
    <location>
        <begin position="25"/>
        <end position="1935"/>
    </location>
</feature>
<comment type="similarity">
    <text evidence="2">Belongs to the NUP210 family.</text>
</comment>
<feature type="region of interest" description="Disordered" evidence="9">
    <location>
        <begin position="1859"/>
        <end position="1911"/>
    </location>
</feature>
<dbReference type="InterPro" id="IPR058779">
    <property type="entry name" value="Ig_NUP210_13th"/>
</dbReference>
<keyword evidence="7" id="KW-0325">Glycoprotein</keyword>
<keyword evidence="3 10" id="KW-0812">Transmembrane</keyword>
<comment type="caution">
    <text evidence="13">The sequence shown here is derived from an EMBL/GenBank/DDBJ whole genome shotgun (WGS) entry which is preliminary data.</text>
</comment>
<protein>
    <recommendedName>
        <fullName evidence="12">BIG2 domain-containing protein</fullName>
    </recommendedName>
</protein>
<keyword evidence="8" id="KW-0539">Nucleus</keyword>
<dbReference type="PANTHER" id="PTHR23019">
    <property type="entry name" value="NUCLEAR PORE MEMBRANE GLYCOPROTEIN GP210-RELATED"/>
    <property type="match status" value="1"/>
</dbReference>
<dbReference type="InterPro" id="IPR055099">
    <property type="entry name" value="Ig_NUP210_7th"/>
</dbReference>
<dbReference type="Pfam" id="PF02368">
    <property type="entry name" value="Big_2"/>
    <property type="match status" value="1"/>
</dbReference>
<dbReference type="InterPro" id="IPR056899">
    <property type="entry name" value="Ig_NUP210_9th"/>
</dbReference>
<dbReference type="Pfam" id="PF26182">
    <property type="entry name" value="Ig_NUP210_5th"/>
    <property type="match status" value="1"/>
</dbReference>
<evidence type="ECO:0000313" key="14">
    <source>
        <dbReference type="Proteomes" id="UP001286313"/>
    </source>
</evidence>
<evidence type="ECO:0000256" key="10">
    <source>
        <dbReference type="SAM" id="Phobius"/>
    </source>
</evidence>
<keyword evidence="5 10" id="KW-1133">Transmembrane helix</keyword>
<feature type="domain" description="BIG2" evidence="12">
    <location>
        <begin position="444"/>
        <end position="516"/>
    </location>
</feature>
<comment type="subcellular location">
    <subcellularLocation>
        <location evidence="1">Nucleus membrane</location>
        <topology evidence="1">Single-pass membrane protein</topology>
    </subcellularLocation>
</comment>
<evidence type="ECO:0000256" key="3">
    <source>
        <dbReference type="ARBA" id="ARBA00022692"/>
    </source>
</evidence>
<evidence type="ECO:0000256" key="7">
    <source>
        <dbReference type="ARBA" id="ARBA00023180"/>
    </source>
</evidence>
<dbReference type="InterPro" id="IPR055096">
    <property type="entry name" value="Ig_NUP210_1st"/>
</dbReference>
<dbReference type="Gene3D" id="2.60.40.1080">
    <property type="match status" value="1"/>
</dbReference>
<dbReference type="InterPro" id="IPR057586">
    <property type="entry name" value="Ig_NUP210_16th"/>
</dbReference>
<dbReference type="Pfam" id="PF25354">
    <property type="entry name" value="Ig_NUP210_16th"/>
    <property type="match status" value="1"/>
</dbReference>
<feature type="compositionally biased region" description="Low complexity" evidence="9">
    <location>
        <begin position="1884"/>
        <end position="1900"/>
    </location>
</feature>
<feature type="domain" description="BIG2" evidence="12">
    <location>
        <begin position="1055"/>
        <end position="1130"/>
    </location>
</feature>
<dbReference type="InterPro" id="IPR003343">
    <property type="entry name" value="Big_2"/>
</dbReference>
<dbReference type="InterPro" id="IPR045197">
    <property type="entry name" value="NUP210-like"/>
</dbReference>
<evidence type="ECO:0000256" key="9">
    <source>
        <dbReference type="SAM" id="MobiDB-lite"/>
    </source>
</evidence>
<evidence type="ECO:0000313" key="13">
    <source>
        <dbReference type="EMBL" id="KAK3880327.1"/>
    </source>
</evidence>
<organism evidence="13 14">
    <name type="scientific">Petrolisthes cinctipes</name>
    <name type="common">Flat porcelain crab</name>
    <dbReference type="NCBI Taxonomy" id="88211"/>
    <lineage>
        <taxon>Eukaryota</taxon>
        <taxon>Metazoa</taxon>
        <taxon>Ecdysozoa</taxon>
        <taxon>Arthropoda</taxon>
        <taxon>Crustacea</taxon>
        <taxon>Multicrustacea</taxon>
        <taxon>Malacostraca</taxon>
        <taxon>Eumalacostraca</taxon>
        <taxon>Eucarida</taxon>
        <taxon>Decapoda</taxon>
        <taxon>Pleocyemata</taxon>
        <taxon>Anomura</taxon>
        <taxon>Galatheoidea</taxon>
        <taxon>Porcellanidae</taxon>
        <taxon>Petrolisthes</taxon>
    </lineage>
</organism>
<evidence type="ECO:0000256" key="6">
    <source>
        <dbReference type="ARBA" id="ARBA00023136"/>
    </source>
</evidence>
<feature type="compositionally biased region" description="Polar residues" evidence="9">
    <location>
        <begin position="1901"/>
        <end position="1910"/>
    </location>
</feature>
<dbReference type="InterPro" id="IPR056898">
    <property type="entry name" value="Ig_NUP210_6th"/>
</dbReference>
<sequence>MLSLLSLPVIGLWTLWTFTGPIEASKLNVPRVLLPYNHDGPTNFTLKTYEGGCYEWSSSRAELVSLSEVGDDGCASEVQVSAISRSPTRQTAIILAQDKEGDGGVLRCDVLIDAIQRLEIVTTTRELYVEEAPEEFEVRAYDDQGNEFSTLEGVEMIWDLQTLTDRDTVSPPITVLRFIAFTESPYECPPAIAPLESDGRQGNKVLVEGRQTGSAKLSVRLAHPAYQQVSTASVDLMVVANLLLEPADVTLLPHTTITYTVYQLKQGYLTTIHLPSSQFYLQVADTVVAELGDDGISVTAKVLGNTQVILRDKNVDESSCWVKQPSAVVRVVEPSYLQLKVVPPQGPALVTTRPAALNTHVYDVLHNRIHLTENVVMETLVPAEYFTPQQVTKNGSYVFGVPIKDGKTVAKATLSAVEIGDSLLEITPPLHTTLDLTIYPPLRVQPPITVLPWDPVTTPTYTVNLTAEGGSGRVTWSSNKADVVSVTAGGSCHTKTRGAAVVTATDTTDPHNKQSAQVLIVEAMGLSLLEGEVETEVDKPLSLHLASHTNTKDGQYLPFSACHRLPFNVQSAQASFVPLPDIVSPTVTGSCAVVEVVGRSPGFTTINITYQTSQEELQASTLVGAYRPLVAINPRSGETVLAVGSSRVVVFQGGPLPWPTHKPAMHKVTVEVESSEVVEVKMMAGGGRAVDVHGVEVMCVRIGETIVTLTVANTPSSVLPHPHKTSASVVVVCGVPDSLTLLALTPKPPSATVPCPTHESPATLAHCYKPLNIELVVMDTENRRFDNITSLDVTWSISDSTLITTTQQQQQQHSLTHLASIHGFTLPVHTYQVMQPVGEMGEVTITATLTTTTTAHHAPPMLTDSLLIRLVQDAVIRPASAVLYKHHDNKMDLKVEGGSGHFELQTKENQVAALTYQPKQNYVNVVPLSDGEVTVTVVDVCIETDTPASAHITVASIASLDLIMVDRVELGGSLEAEVVALTAKGAAVPVHTLMALTTHPQSPIITLRYGGINKAGNAVYQVFGRDIGDTTLRVSAAGAGNDTDRVYSPSRPIQVFPPLRLYPQNITLIVGAVYQVETRGGPYPDAVIEFSMKDDNTATASHTGLVTAMALGTTTLTAAALTKHKDTTTPKIIYSKDSVVVNVVPLDRVGIYAPLHQLEAGTSMPVYAVGGDSLHQVPTAYVSALPPLAMEWSINNKQAAQLIPLYSENGLYESSDNQGIVQLRALKPGRVTITLKVQPTTTALITSQQQLINNTPLTHKLEIKIFESLKLRSPGEGSSQLLLTPHSETKIITNRDGDGELSYHVDGSCNNNNSEETTASSVVEVSGDGVVRSGSVLGEAVVVVTVQESHGITQSLSILVQVKAVKYLQLTVGTVMGVSGSRVRVSEVPPGTVLPITVSRHDDRGRVFHATNTHPSFRPSRFDLVGVSVGADNRSLEVEVRGRGRTVLHVWDVDDTIITTTTTTPSAASAYLHINSGPSIFPDGVSAVVGSHICFWSAVVGVKGEAGRWSSSSSSGDETEDSSDRVLTINPDTGVALVHRTGRTTVLYRVSPALTTNTDVTVLPITKIGVSSPTQPLTNSVELDWQVAKVLIEGDGSTQDSTITKCLPASDPIPSIIPFTCSLHLHNTLPDHLNLSLNDLFEATPVYIPKEGYGCRVRSLARPLGELATWSPGLEVVVSVVTGVEKVVLMDRAEVTFLPAPVLELTHITLTPEHPTVEQVVRGLPQVLTALQVGTGGSVPGVEISLGGAVTSDHTRTVTVLGREAAWTGHELPPSPLILTLISPLTRGKLQINVTVEKGGDEGCVPTMDPSILSIVAAIVTHYDRLIISISCLALIIACIIIGYHALLGPGYKQTRHTDVFVNSPPRSPFSPGPAATTPPPTTPSSSGSPPSPTSSTSPSQRPQLWSVNTEPVYGGAQYRRSAYHNSPTYTTPTK</sequence>
<dbReference type="PANTHER" id="PTHR23019:SF0">
    <property type="entry name" value="NUCLEAR PORE MEMBRANE GLYCOPROTEIN 210"/>
    <property type="match status" value="1"/>
</dbReference>
<feature type="compositionally biased region" description="Pro residues" evidence="9">
    <location>
        <begin position="1866"/>
        <end position="1883"/>
    </location>
</feature>
<dbReference type="InterPro" id="IPR055098">
    <property type="entry name" value="Ig_NUP210_3rd"/>
</dbReference>
<keyword evidence="4 11" id="KW-0732">Signal</keyword>
<dbReference type="GO" id="GO:0031965">
    <property type="term" value="C:nuclear membrane"/>
    <property type="evidence" value="ECO:0007669"/>
    <property type="project" value="UniProtKB-SubCell"/>
</dbReference>
<evidence type="ECO:0000256" key="1">
    <source>
        <dbReference type="ARBA" id="ARBA00004590"/>
    </source>
</evidence>
<evidence type="ECO:0000256" key="8">
    <source>
        <dbReference type="ARBA" id="ARBA00023242"/>
    </source>
</evidence>
<dbReference type="Pfam" id="PF22963">
    <property type="entry name" value="Ig_NUP210_3rd"/>
    <property type="match status" value="1"/>
</dbReference>
<keyword evidence="6 10" id="KW-0472">Membrane</keyword>
<name>A0AAE1KR09_PETCI</name>
<dbReference type="Pfam" id="PF22969">
    <property type="entry name" value="Ig_NUP210_2nd"/>
    <property type="match status" value="1"/>
</dbReference>
<evidence type="ECO:0000256" key="4">
    <source>
        <dbReference type="ARBA" id="ARBA00022729"/>
    </source>
</evidence>
<evidence type="ECO:0000259" key="12">
    <source>
        <dbReference type="SMART" id="SM00635"/>
    </source>
</evidence>
<dbReference type="Pfam" id="PF26183">
    <property type="entry name" value="Ig_NUP210_14th"/>
    <property type="match status" value="1"/>
</dbReference>
<keyword evidence="14" id="KW-1185">Reference proteome</keyword>
<dbReference type="GO" id="GO:0005643">
    <property type="term" value="C:nuclear pore"/>
    <property type="evidence" value="ECO:0007669"/>
    <property type="project" value="TreeGrafter"/>
</dbReference>
<dbReference type="Pfam" id="PF24902">
    <property type="entry name" value="Ig_NUP210_9th"/>
    <property type="match status" value="1"/>
</dbReference>
<dbReference type="Pfam" id="PF24991">
    <property type="entry name" value="Ig_NUP210_4th"/>
    <property type="match status" value="1"/>
</dbReference>
<dbReference type="InterPro" id="IPR055094">
    <property type="entry name" value="NUP210_Ig15"/>
</dbReference>
<reference evidence="13" key="1">
    <citation type="submission" date="2023-10" db="EMBL/GenBank/DDBJ databases">
        <title>Genome assemblies of two species of porcelain crab, Petrolisthes cinctipes and Petrolisthes manimaculis (Anomura: Porcellanidae).</title>
        <authorList>
            <person name="Angst P."/>
        </authorList>
    </citation>
    <scope>NUCLEOTIDE SEQUENCE</scope>
    <source>
        <strain evidence="13">PB745_01</strain>
        <tissue evidence="13">Gill</tissue>
    </source>
</reference>
<dbReference type="Pfam" id="PF22967">
    <property type="entry name" value="Ig_NUP210_1st"/>
    <property type="match status" value="1"/>
</dbReference>
<dbReference type="InterPro" id="IPR056897">
    <property type="entry name" value="Ig_NUP210_4th"/>
</dbReference>
<dbReference type="Pfam" id="PF26181">
    <property type="entry name" value="Ig_NUP210_13th"/>
    <property type="match status" value="1"/>
</dbReference>
<evidence type="ECO:0000256" key="11">
    <source>
        <dbReference type="SAM" id="SignalP"/>
    </source>
</evidence>
<dbReference type="InterPro" id="IPR008964">
    <property type="entry name" value="Invasin/intimin_cell_adhesion"/>
</dbReference>
<feature type="transmembrane region" description="Helical" evidence="10">
    <location>
        <begin position="1826"/>
        <end position="1847"/>
    </location>
</feature>
<evidence type="ECO:0000256" key="2">
    <source>
        <dbReference type="ARBA" id="ARBA00007313"/>
    </source>
</evidence>